<dbReference type="AlphaFoldDB" id="A0A3E0L0B5"/>
<name>A0A3E0L0B5_9CHRO</name>
<dbReference type="Proteomes" id="UP000256873">
    <property type="component" value="Unassembled WGS sequence"/>
</dbReference>
<gene>
    <name evidence="2" type="ORF">DWQ54_14855</name>
</gene>
<reference evidence="2 3" key="1">
    <citation type="submission" date="2017-10" db="EMBL/GenBank/DDBJ databases">
        <title>A large-scale comparative metagenomic study reveals the eutrophication-driven functional interactions in six Microcystis-epibionts communities.</title>
        <authorList>
            <person name="Li Q."/>
            <person name="Lin F."/>
        </authorList>
    </citation>
    <scope>NUCLEOTIDE SEQUENCE [LARGE SCALE GENOMIC DNA]</scope>
    <source>
        <strain evidence="2">TF09</strain>
    </source>
</reference>
<evidence type="ECO:0000313" key="2">
    <source>
        <dbReference type="EMBL" id="REJ40969.1"/>
    </source>
</evidence>
<accession>A0A3E0L0B5</accession>
<proteinExistence type="predicted"/>
<dbReference type="EMBL" id="QQWC01000004">
    <property type="protein sequence ID" value="REJ40969.1"/>
    <property type="molecule type" value="Genomic_DNA"/>
</dbReference>
<evidence type="ECO:0000313" key="3">
    <source>
        <dbReference type="Proteomes" id="UP000256873"/>
    </source>
</evidence>
<organism evidence="2 3">
    <name type="scientific">Microcystis flos-aquae TF09</name>
    <dbReference type="NCBI Taxonomy" id="2060473"/>
    <lineage>
        <taxon>Bacteria</taxon>
        <taxon>Bacillati</taxon>
        <taxon>Cyanobacteriota</taxon>
        <taxon>Cyanophyceae</taxon>
        <taxon>Oscillatoriophycideae</taxon>
        <taxon>Chroococcales</taxon>
        <taxon>Microcystaceae</taxon>
        <taxon>Microcystis</taxon>
    </lineage>
</organism>
<evidence type="ECO:0000256" key="1">
    <source>
        <dbReference type="SAM" id="MobiDB-lite"/>
    </source>
</evidence>
<feature type="region of interest" description="Disordered" evidence="1">
    <location>
        <begin position="1"/>
        <end position="31"/>
    </location>
</feature>
<feature type="compositionally biased region" description="Gly residues" evidence="1">
    <location>
        <begin position="1"/>
        <end position="18"/>
    </location>
</feature>
<sequence>MRGGFGGGATPPTGGLGGRTPQKLGLSDKIGSNSKSVEYGLHIKRGTPAKRRINNQFLITGFSITDH</sequence>
<comment type="caution">
    <text evidence="2">The sequence shown here is derived from an EMBL/GenBank/DDBJ whole genome shotgun (WGS) entry which is preliminary data.</text>
</comment>
<protein>
    <submittedName>
        <fullName evidence="2">Uncharacterized protein</fullName>
    </submittedName>
</protein>